<dbReference type="Gene3D" id="3.40.50.300">
    <property type="entry name" value="P-loop containing nucleotide triphosphate hydrolases"/>
    <property type="match status" value="1"/>
</dbReference>
<proteinExistence type="predicted"/>
<reference evidence="1 2" key="1">
    <citation type="submission" date="2017-04" db="EMBL/GenBank/DDBJ databases">
        <title>Complete Genome Sequence of Bacillus thuringiensis type Strain ATCC 10792.</title>
        <authorList>
            <person name="Oh D.-H."/>
            <person name="Park B.-J."/>
            <person name="Shuai W."/>
            <person name="Chelliah R."/>
        </authorList>
    </citation>
    <scope>NUCLEOTIDE SEQUENCE [LARGE SCALE GENOMIC DNA]</scope>
    <source>
        <strain evidence="1 2">ATCC 10792</strain>
        <plasmid evidence="1 2">poh2</plasmid>
    </source>
</reference>
<evidence type="ECO:0000313" key="2">
    <source>
        <dbReference type="Proteomes" id="UP000194143"/>
    </source>
</evidence>
<organism evidence="1 2">
    <name type="scientific">Bacillus thuringiensis</name>
    <dbReference type="NCBI Taxonomy" id="1428"/>
    <lineage>
        <taxon>Bacteria</taxon>
        <taxon>Bacillati</taxon>
        <taxon>Bacillota</taxon>
        <taxon>Bacilli</taxon>
        <taxon>Bacillales</taxon>
        <taxon>Bacillaceae</taxon>
        <taxon>Bacillus</taxon>
        <taxon>Bacillus cereus group</taxon>
    </lineage>
</organism>
<keyword evidence="1" id="KW-0614">Plasmid</keyword>
<dbReference type="SUPFAM" id="SSF52540">
    <property type="entry name" value="P-loop containing nucleoside triphosphate hydrolases"/>
    <property type="match status" value="1"/>
</dbReference>
<gene>
    <name evidence="1" type="ORF">CAB88_31675</name>
</gene>
<keyword evidence="2" id="KW-1185">Reference proteome</keyword>
<dbReference type="EMBL" id="CP021063">
    <property type="protein sequence ID" value="ARP61572.1"/>
    <property type="molecule type" value="Genomic_DNA"/>
</dbReference>
<dbReference type="AlphaFoldDB" id="A0A1W6WYB6"/>
<dbReference type="InterPro" id="IPR027417">
    <property type="entry name" value="P-loop_NTPase"/>
</dbReference>
<dbReference type="RefSeq" id="WP_000765660.1">
    <property type="nucleotide sequence ID" value="NZ_CP011357.1"/>
</dbReference>
<name>A0A1W6WYB6_BACTU</name>
<evidence type="ECO:0000313" key="1">
    <source>
        <dbReference type="EMBL" id="ARP61572.1"/>
    </source>
</evidence>
<dbReference type="GeneID" id="67470627"/>
<dbReference type="KEGG" id="bthy:AQ980_31440"/>
<protein>
    <submittedName>
        <fullName evidence="1">Uncharacterized protein</fullName>
    </submittedName>
</protein>
<dbReference type="Proteomes" id="UP000194143">
    <property type="component" value="Plasmid poh2"/>
</dbReference>
<geneLocation type="plasmid" evidence="1 2">
    <name>poh2</name>
</geneLocation>
<sequence length="378" mass="43430">MKLFVMSSDEALINKIKERKVFTSVQQINDVEKSSKDGYLLISDRVLPYSELSTIEFENKKVFYMLENQYKPQLESTVKAICNSKDIYLIPPRLVVEQIVDFIDQNLNLAMVQKTNIITFFSSVSNIGTTSTCLSVGKALSQYTNAKVGVLLLNAWDSGTDQLNFKGNYMDQVKSKLASKTISSEQEFLSQFHMVNPNLYILGGNRDTKMERLFTKEEINYLIEHSKQTFDVVLVDAGSHFDNANMVQALNESNLRFLIMNQQTKAIRKFNQFHRDILYPLGYEKEDLLMIINQFEDLSHLPTTKDIHKDIDIPLLTTIEKSENGMLSEIERTVLYDYEDIGYKQSINAVAKSIASSVDLIFNDELQLPRRRKFFGIL</sequence>
<accession>A0A1W6WYB6</accession>